<protein>
    <submittedName>
        <fullName evidence="1">Enoyl-CoA hydratase/carnithine racemase</fullName>
    </submittedName>
</protein>
<dbReference type="CDD" id="cd06558">
    <property type="entry name" value="crotonase-like"/>
    <property type="match status" value="1"/>
</dbReference>
<dbReference type="EMBL" id="JAGINY010000001">
    <property type="protein sequence ID" value="MBP2333430.1"/>
    <property type="molecule type" value="Genomic_DNA"/>
</dbReference>
<organism evidence="1 2">
    <name type="scientific">Corynebacterium freneyi</name>
    <dbReference type="NCBI Taxonomy" id="134034"/>
    <lineage>
        <taxon>Bacteria</taxon>
        <taxon>Bacillati</taxon>
        <taxon>Actinomycetota</taxon>
        <taxon>Actinomycetes</taxon>
        <taxon>Mycobacteriales</taxon>
        <taxon>Corynebacteriaceae</taxon>
        <taxon>Corynebacterium</taxon>
    </lineage>
</organism>
<dbReference type="RefSeq" id="WP_209654113.1">
    <property type="nucleotide sequence ID" value="NZ_CP047357.1"/>
</dbReference>
<dbReference type="PANTHER" id="PTHR43459">
    <property type="entry name" value="ENOYL-COA HYDRATASE"/>
    <property type="match status" value="1"/>
</dbReference>
<dbReference type="Pfam" id="PF00378">
    <property type="entry name" value="ECH_1"/>
    <property type="match status" value="1"/>
</dbReference>
<gene>
    <name evidence="1" type="ORF">JOF33_002129</name>
</gene>
<sequence>MQVNNENPPVLVEHGDGITRITLNRPERLNAVDLGLLDALAGALADAAEEGSRVAVIGGAGPALCVGADLAAGASGKQDPAAVMEAAARVIGAILEAPMPVVCAATGPSAGFGASLALASDITVMADDATLIFPFAHLGLVPDGGVSHLLPALVGRQVASRMLMLGETVDAAQAARLGIVAESVPTGELGARIDAIASTLAAAPARGMTEMKKTLVAGVRDEVSDALKREGAAQTELLASPEFRRAAAAFVARAKRG</sequence>
<keyword evidence="2" id="KW-1185">Reference proteome</keyword>
<evidence type="ECO:0000313" key="2">
    <source>
        <dbReference type="Proteomes" id="UP001519305"/>
    </source>
</evidence>
<dbReference type="Gene3D" id="3.90.226.10">
    <property type="entry name" value="2-enoyl-CoA Hydratase, Chain A, domain 1"/>
    <property type="match status" value="1"/>
</dbReference>
<proteinExistence type="predicted"/>
<dbReference type="InterPro" id="IPR001753">
    <property type="entry name" value="Enoyl-CoA_hydra/iso"/>
</dbReference>
<accession>A0ABS4UA89</accession>
<reference evidence="1 2" key="1">
    <citation type="submission" date="2021-03" db="EMBL/GenBank/DDBJ databases">
        <title>Sequencing the genomes of 1000 actinobacteria strains.</title>
        <authorList>
            <person name="Klenk H.-P."/>
        </authorList>
    </citation>
    <scope>NUCLEOTIDE SEQUENCE [LARGE SCALE GENOMIC DNA]</scope>
    <source>
        <strain evidence="1 2">DSM 44506</strain>
    </source>
</reference>
<comment type="caution">
    <text evidence="1">The sequence shown here is derived from an EMBL/GenBank/DDBJ whole genome shotgun (WGS) entry which is preliminary data.</text>
</comment>
<name>A0ABS4UA89_9CORY</name>
<dbReference type="SUPFAM" id="SSF52096">
    <property type="entry name" value="ClpP/crotonase"/>
    <property type="match status" value="1"/>
</dbReference>
<evidence type="ECO:0000313" key="1">
    <source>
        <dbReference type="EMBL" id="MBP2333430.1"/>
    </source>
</evidence>
<dbReference type="InterPro" id="IPR029045">
    <property type="entry name" value="ClpP/crotonase-like_dom_sf"/>
</dbReference>
<dbReference type="Proteomes" id="UP001519305">
    <property type="component" value="Unassembled WGS sequence"/>
</dbReference>
<dbReference type="PANTHER" id="PTHR43459:SF1">
    <property type="entry name" value="EG:BACN32G11.4 PROTEIN"/>
    <property type="match status" value="1"/>
</dbReference>